<feature type="transmembrane region" description="Helical" evidence="1">
    <location>
        <begin position="224"/>
        <end position="246"/>
    </location>
</feature>
<dbReference type="EMBL" id="QFQB01000082">
    <property type="protein sequence ID" value="PZQ44678.1"/>
    <property type="molecule type" value="Genomic_DNA"/>
</dbReference>
<dbReference type="Proteomes" id="UP000249417">
    <property type="component" value="Unassembled WGS sequence"/>
</dbReference>
<evidence type="ECO:0000313" key="2">
    <source>
        <dbReference type="EMBL" id="PZQ44678.1"/>
    </source>
</evidence>
<evidence type="ECO:0000313" key="3">
    <source>
        <dbReference type="Proteomes" id="UP000249417"/>
    </source>
</evidence>
<name>A0A2W5MWI4_9BACT</name>
<feature type="transmembrane region" description="Helical" evidence="1">
    <location>
        <begin position="20"/>
        <end position="41"/>
    </location>
</feature>
<reference evidence="2 3" key="1">
    <citation type="submission" date="2017-08" db="EMBL/GenBank/DDBJ databases">
        <title>Infants hospitalized years apart are colonized by the same room-sourced microbial strains.</title>
        <authorList>
            <person name="Brooks B."/>
            <person name="Olm M.R."/>
            <person name="Firek B.A."/>
            <person name="Baker R."/>
            <person name="Thomas B.C."/>
            <person name="Morowitz M.J."/>
            <person name="Banfield J.F."/>
        </authorList>
    </citation>
    <scope>NUCLEOTIDE SEQUENCE [LARGE SCALE GENOMIC DNA]</scope>
    <source>
        <strain evidence="2">S2_005_002_R2_29</strain>
    </source>
</reference>
<accession>A0A2W5MWI4</accession>
<keyword evidence="1" id="KW-1133">Transmembrane helix</keyword>
<proteinExistence type="predicted"/>
<protein>
    <submittedName>
        <fullName evidence="2">Uncharacterized protein</fullName>
    </submittedName>
</protein>
<sequence length="253" mass="28349">MIWPLYRYILMAAMRDRLFLFILGLIVMIFSLSVFFGNSAIVEKDQFARVFAAFGFRLFGVVSLAMFVITYLRRCFENRDIEYLLSRPIGRLRFVLTHAAAFSTLAAVAALMLGGTTVALETGALHDGVWLWWLSIGVEFVIMANVAMFFAFVMTSASGCMLVVFAFYLLSRLMGDILGILQGDKLHGVRALLAQAMEVISVFCPRLDMMGQTKWILYDMPPDLPLAFVLGQGLVFTALVIAATCIDMNKRQF</sequence>
<evidence type="ECO:0000256" key="1">
    <source>
        <dbReference type="SAM" id="Phobius"/>
    </source>
</evidence>
<feature type="transmembrane region" description="Helical" evidence="1">
    <location>
        <begin position="130"/>
        <end position="153"/>
    </location>
</feature>
<feature type="transmembrane region" description="Helical" evidence="1">
    <location>
        <begin position="47"/>
        <end position="72"/>
    </location>
</feature>
<feature type="transmembrane region" description="Helical" evidence="1">
    <location>
        <begin position="92"/>
        <end position="118"/>
    </location>
</feature>
<keyword evidence="1" id="KW-0812">Transmembrane</keyword>
<keyword evidence="1" id="KW-0472">Membrane</keyword>
<feature type="transmembrane region" description="Helical" evidence="1">
    <location>
        <begin position="160"/>
        <end position="181"/>
    </location>
</feature>
<gene>
    <name evidence="2" type="ORF">DI551_09650</name>
</gene>
<organism evidence="2 3">
    <name type="scientific">Micavibrio aeruginosavorus</name>
    <dbReference type="NCBI Taxonomy" id="349221"/>
    <lineage>
        <taxon>Bacteria</taxon>
        <taxon>Pseudomonadati</taxon>
        <taxon>Bdellovibrionota</taxon>
        <taxon>Bdellovibrionia</taxon>
        <taxon>Bdellovibrionales</taxon>
        <taxon>Pseudobdellovibrionaceae</taxon>
        <taxon>Micavibrio</taxon>
    </lineage>
</organism>
<dbReference type="AlphaFoldDB" id="A0A2W5MWI4"/>
<comment type="caution">
    <text evidence="2">The sequence shown here is derived from an EMBL/GenBank/DDBJ whole genome shotgun (WGS) entry which is preliminary data.</text>
</comment>